<keyword evidence="9" id="KW-0472">Membrane</keyword>
<keyword evidence="5" id="KW-1003">Cell membrane</keyword>
<evidence type="ECO:0000256" key="4">
    <source>
        <dbReference type="ARBA" id="ARBA00022448"/>
    </source>
</evidence>
<feature type="coiled-coil region" evidence="11">
    <location>
        <begin position="85"/>
        <end position="115"/>
    </location>
</feature>
<dbReference type="GO" id="GO:0006935">
    <property type="term" value="P:chemotaxis"/>
    <property type="evidence" value="ECO:0007669"/>
    <property type="project" value="UniProtKB-KW"/>
</dbReference>
<dbReference type="GO" id="GO:0005886">
    <property type="term" value="C:plasma membrane"/>
    <property type="evidence" value="ECO:0007669"/>
    <property type="project" value="UniProtKB-SubCell"/>
</dbReference>
<reference evidence="12 13" key="1">
    <citation type="submission" date="2019-10" db="EMBL/GenBank/DDBJ databases">
        <title>Whole-genome sequence of the extremophile Heliorestis acidaminivorans DSM 24790.</title>
        <authorList>
            <person name="Kyndt J.A."/>
            <person name="Meyer T.E."/>
        </authorList>
    </citation>
    <scope>NUCLEOTIDE SEQUENCE [LARGE SCALE GENOMIC DNA]</scope>
    <source>
        <strain evidence="12 13">DSM 24790</strain>
    </source>
</reference>
<keyword evidence="8" id="KW-0653">Protein transport</keyword>
<gene>
    <name evidence="12" type="primary">fliJ</name>
    <name evidence="12" type="ORF">F9B85_01535</name>
</gene>
<keyword evidence="13" id="KW-1185">Reference proteome</keyword>
<keyword evidence="12" id="KW-0966">Cell projection</keyword>
<dbReference type="Pfam" id="PF02050">
    <property type="entry name" value="FliJ"/>
    <property type="match status" value="1"/>
</dbReference>
<keyword evidence="11" id="KW-0175">Coiled coil</keyword>
<keyword evidence="12" id="KW-0282">Flagellum</keyword>
<dbReference type="Gene3D" id="1.10.287.1700">
    <property type="match status" value="1"/>
</dbReference>
<dbReference type="GO" id="GO:0044781">
    <property type="term" value="P:bacterial-type flagellum organization"/>
    <property type="evidence" value="ECO:0007669"/>
    <property type="project" value="UniProtKB-KW"/>
</dbReference>
<evidence type="ECO:0000256" key="1">
    <source>
        <dbReference type="ARBA" id="ARBA00004413"/>
    </source>
</evidence>
<keyword evidence="6" id="KW-0145">Chemotaxis</keyword>
<evidence type="ECO:0000256" key="11">
    <source>
        <dbReference type="SAM" id="Coils"/>
    </source>
</evidence>
<evidence type="ECO:0000256" key="9">
    <source>
        <dbReference type="ARBA" id="ARBA00023136"/>
    </source>
</evidence>
<evidence type="ECO:0000256" key="6">
    <source>
        <dbReference type="ARBA" id="ARBA00022500"/>
    </source>
</evidence>
<comment type="similarity">
    <text evidence="2">Belongs to the FliJ family.</text>
</comment>
<keyword evidence="10" id="KW-1006">Bacterial flagellum protein export</keyword>
<dbReference type="InterPro" id="IPR053716">
    <property type="entry name" value="Flag_assembly_chemotaxis_eff"/>
</dbReference>
<dbReference type="EMBL" id="WBXO01000001">
    <property type="protein sequence ID" value="KAB2954395.1"/>
    <property type="molecule type" value="Genomic_DNA"/>
</dbReference>
<evidence type="ECO:0000256" key="10">
    <source>
        <dbReference type="ARBA" id="ARBA00023225"/>
    </source>
</evidence>
<evidence type="ECO:0000256" key="5">
    <source>
        <dbReference type="ARBA" id="ARBA00022475"/>
    </source>
</evidence>
<evidence type="ECO:0000256" key="8">
    <source>
        <dbReference type="ARBA" id="ARBA00022927"/>
    </source>
</evidence>
<comment type="subcellular location">
    <subcellularLocation>
        <location evidence="1">Cell membrane</location>
        <topology evidence="1">Peripheral membrane protein</topology>
        <orientation evidence="1">Cytoplasmic side</orientation>
    </subcellularLocation>
</comment>
<protein>
    <recommendedName>
        <fullName evidence="3">Flagellar FliJ protein</fullName>
    </recommendedName>
</protein>
<dbReference type="InterPro" id="IPR012823">
    <property type="entry name" value="Flagell_FliJ"/>
</dbReference>
<dbReference type="AlphaFoldDB" id="A0A6I0EUF2"/>
<evidence type="ECO:0000313" key="13">
    <source>
        <dbReference type="Proteomes" id="UP000468766"/>
    </source>
</evidence>
<evidence type="ECO:0000256" key="3">
    <source>
        <dbReference type="ARBA" id="ARBA00020392"/>
    </source>
</evidence>
<dbReference type="NCBIfam" id="TIGR02473">
    <property type="entry name" value="flagell_FliJ"/>
    <property type="match status" value="1"/>
</dbReference>
<evidence type="ECO:0000256" key="7">
    <source>
        <dbReference type="ARBA" id="ARBA00022795"/>
    </source>
</evidence>
<dbReference type="Proteomes" id="UP000468766">
    <property type="component" value="Unassembled WGS sequence"/>
</dbReference>
<dbReference type="GO" id="GO:0015031">
    <property type="term" value="P:protein transport"/>
    <property type="evidence" value="ECO:0007669"/>
    <property type="project" value="UniProtKB-KW"/>
</dbReference>
<keyword evidence="7" id="KW-1005">Bacterial flagellum biogenesis</keyword>
<organism evidence="12 13">
    <name type="scientific">Heliorestis acidaminivorans</name>
    <dbReference type="NCBI Taxonomy" id="553427"/>
    <lineage>
        <taxon>Bacteria</taxon>
        <taxon>Bacillati</taxon>
        <taxon>Bacillota</taxon>
        <taxon>Clostridia</taxon>
        <taxon>Eubacteriales</taxon>
        <taxon>Heliobacteriaceae</taxon>
        <taxon>Heliorestis</taxon>
    </lineage>
</organism>
<dbReference type="GO" id="GO:0071973">
    <property type="term" value="P:bacterial-type flagellum-dependent cell motility"/>
    <property type="evidence" value="ECO:0007669"/>
    <property type="project" value="InterPro"/>
</dbReference>
<sequence>MKPFVFKLQRSLDLKLKEEEYLKTELQQQCEKVEECELYVKHNKEAMAEAIKKCKPQQGTAFDLDSRMIFSHFWQRLQEKEDELYEHLSSEREKEQEIREQLHKTMNERKILEKLRDKHLTAYQKEVLSEEQKVLDEMALNRFIASNNKGE</sequence>
<comment type="caution">
    <text evidence="12">The sequence shown here is derived from an EMBL/GenBank/DDBJ whole genome shotgun (WGS) entry which is preliminary data.</text>
</comment>
<accession>A0A6I0EUF2</accession>
<keyword evidence="4" id="KW-0813">Transport</keyword>
<evidence type="ECO:0000313" key="12">
    <source>
        <dbReference type="EMBL" id="KAB2954395.1"/>
    </source>
</evidence>
<proteinExistence type="inferred from homology"/>
<keyword evidence="12" id="KW-0969">Cilium</keyword>
<dbReference type="GO" id="GO:0009288">
    <property type="term" value="C:bacterial-type flagellum"/>
    <property type="evidence" value="ECO:0007669"/>
    <property type="project" value="InterPro"/>
</dbReference>
<dbReference type="OrthoDB" id="1727315at2"/>
<dbReference type="RefSeq" id="WP_151617841.1">
    <property type="nucleotide sequence ID" value="NZ_WBXO01000001.1"/>
</dbReference>
<evidence type="ECO:0000256" key="2">
    <source>
        <dbReference type="ARBA" id="ARBA00010004"/>
    </source>
</evidence>
<name>A0A6I0EUF2_9FIRM</name>